<dbReference type="InterPro" id="IPR036388">
    <property type="entry name" value="WH-like_DNA-bd_sf"/>
</dbReference>
<dbReference type="Pfam" id="PF21906">
    <property type="entry name" value="WHD_NrtR"/>
    <property type="match status" value="1"/>
</dbReference>
<dbReference type="SUPFAM" id="SSF46785">
    <property type="entry name" value="Winged helix' DNA-binding domain"/>
    <property type="match status" value="1"/>
</dbReference>
<keyword evidence="3" id="KW-1185">Reference proteome</keyword>
<comment type="caution">
    <text evidence="2">The sequence shown here is derived from an EMBL/GenBank/DDBJ whole genome shotgun (WGS) entry which is preliminary data.</text>
</comment>
<evidence type="ECO:0000259" key="1">
    <source>
        <dbReference type="Pfam" id="PF21906"/>
    </source>
</evidence>
<sequence>MEKVLLKSVASKSAKKSQTVQIENDTAPVRLPVKLSAVIFSFFENELYVLLTKENPHLTEGAWTIPSRLLHYSEELDTTASGMLFELTNQKTSSTELLEVSVCNSTESDQIMSVSYFSCVRMEEKNAFKLKQSHVKWQKLARLAGLNFDGHNLINNARVHLQYNATLRPFCFDFLPEYFTIPQVQKVYETIFGVTFDRRNFSKKLLATGLLLDSGFKVDVVVTNKAKLYRLDKDKYTREFCQLSNFVHSNVRQLPFL</sequence>
<dbReference type="EMBL" id="JACYGY010000001">
    <property type="protein sequence ID" value="MBE9463419.1"/>
    <property type="molecule type" value="Genomic_DNA"/>
</dbReference>
<gene>
    <name evidence="2" type="ORF">IEE83_16150</name>
</gene>
<organism evidence="2 3">
    <name type="scientific">Dyadobacter subterraneus</name>
    <dbReference type="NCBI Taxonomy" id="2773304"/>
    <lineage>
        <taxon>Bacteria</taxon>
        <taxon>Pseudomonadati</taxon>
        <taxon>Bacteroidota</taxon>
        <taxon>Cytophagia</taxon>
        <taxon>Cytophagales</taxon>
        <taxon>Spirosomataceae</taxon>
        <taxon>Dyadobacter</taxon>
    </lineage>
</organism>
<feature type="domain" description="NrtR DNA-binding winged helix" evidence="1">
    <location>
        <begin position="172"/>
        <end position="231"/>
    </location>
</feature>
<protein>
    <recommendedName>
        <fullName evidence="1">NrtR DNA-binding winged helix domain-containing protein</fullName>
    </recommendedName>
</protein>
<evidence type="ECO:0000313" key="2">
    <source>
        <dbReference type="EMBL" id="MBE9463419.1"/>
    </source>
</evidence>
<dbReference type="InterPro" id="IPR054105">
    <property type="entry name" value="WHD_NrtR"/>
</dbReference>
<accession>A0ABR9WE62</accession>
<dbReference type="Gene3D" id="3.90.79.10">
    <property type="entry name" value="Nucleoside Triphosphate Pyrophosphohydrolase"/>
    <property type="match status" value="1"/>
</dbReference>
<dbReference type="Proteomes" id="UP000634134">
    <property type="component" value="Unassembled WGS sequence"/>
</dbReference>
<dbReference type="RefSeq" id="WP_194121552.1">
    <property type="nucleotide sequence ID" value="NZ_JACYGY010000001.1"/>
</dbReference>
<proteinExistence type="predicted"/>
<evidence type="ECO:0000313" key="3">
    <source>
        <dbReference type="Proteomes" id="UP000634134"/>
    </source>
</evidence>
<reference evidence="3" key="1">
    <citation type="submission" date="2023-07" db="EMBL/GenBank/DDBJ databases">
        <title>Dyadobacter sp. nov 'subterranea' isolated from contaminted grondwater.</title>
        <authorList>
            <person name="Szabo I."/>
            <person name="Al-Omari J."/>
            <person name="Szerdahelyi S.G."/>
            <person name="Rado J."/>
        </authorList>
    </citation>
    <scope>NUCLEOTIDE SEQUENCE [LARGE SCALE GENOMIC DNA]</scope>
    <source>
        <strain evidence="3">UP-52</strain>
    </source>
</reference>
<name>A0ABR9WE62_9BACT</name>
<dbReference type="InterPro" id="IPR036390">
    <property type="entry name" value="WH_DNA-bd_sf"/>
</dbReference>
<dbReference type="Gene3D" id="1.10.10.10">
    <property type="entry name" value="Winged helix-like DNA-binding domain superfamily/Winged helix DNA-binding domain"/>
    <property type="match status" value="1"/>
</dbReference>